<comment type="caution">
    <text evidence="1">The sequence shown here is derived from an EMBL/GenBank/DDBJ whole genome shotgun (WGS) entry which is preliminary data.</text>
</comment>
<reference evidence="1" key="1">
    <citation type="submission" date="2023-10" db="EMBL/GenBank/DDBJ databases">
        <authorList>
            <person name="Rodriguez Cubillos JULIANA M."/>
            <person name="De Vega J."/>
        </authorList>
    </citation>
    <scope>NUCLEOTIDE SEQUENCE</scope>
</reference>
<organism evidence="1 2">
    <name type="scientific">Trifolium pratense</name>
    <name type="common">Red clover</name>
    <dbReference type="NCBI Taxonomy" id="57577"/>
    <lineage>
        <taxon>Eukaryota</taxon>
        <taxon>Viridiplantae</taxon>
        <taxon>Streptophyta</taxon>
        <taxon>Embryophyta</taxon>
        <taxon>Tracheophyta</taxon>
        <taxon>Spermatophyta</taxon>
        <taxon>Magnoliopsida</taxon>
        <taxon>eudicotyledons</taxon>
        <taxon>Gunneridae</taxon>
        <taxon>Pentapetalae</taxon>
        <taxon>rosids</taxon>
        <taxon>fabids</taxon>
        <taxon>Fabales</taxon>
        <taxon>Fabaceae</taxon>
        <taxon>Papilionoideae</taxon>
        <taxon>50 kb inversion clade</taxon>
        <taxon>NPAAA clade</taxon>
        <taxon>Hologalegina</taxon>
        <taxon>IRL clade</taxon>
        <taxon>Trifolieae</taxon>
        <taxon>Trifolium</taxon>
    </lineage>
</organism>
<dbReference type="Proteomes" id="UP001177021">
    <property type="component" value="Unassembled WGS sequence"/>
</dbReference>
<evidence type="ECO:0000313" key="1">
    <source>
        <dbReference type="EMBL" id="CAJ2652337.1"/>
    </source>
</evidence>
<dbReference type="EMBL" id="CASHSV030000206">
    <property type="protein sequence ID" value="CAJ2652337.1"/>
    <property type="molecule type" value="Genomic_DNA"/>
</dbReference>
<name>A0ACB0K9L0_TRIPR</name>
<sequence length="195" mass="21989">MPTVYEAPPTMSNPLPLTSSQIFGINHMPKFMHPFIEDITNVDGDGYCGYRAVALAQRGNKEDFELIRCSMSRELRLNKDMYVAIFGCEKRYQYICDALLPPPRTRQRNSNRNSVAPRDKWFTLPDMGHVVATILDRVVVQLSILQNGPCETFFPLRSISASNPSSRVIFLGALPDHYVLVKLKVGCPIPKSNTL</sequence>
<keyword evidence="2" id="KW-1185">Reference proteome</keyword>
<evidence type="ECO:0000313" key="2">
    <source>
        <dbReference type="Proteomes" id="UP001177021"/>
    </source>
</evidence>
<proteinExistence type="predicted"/>
<gene>
    <name evidence="1" type="ORF">MILVUS5_LOCUS19834</name>
</gene>
<accession>A0ACB0K9L0</accession>
<protein>
    <submittedName>
        <fullName evidence="1">Uncharacterized protein</fullName>
    </submittedName>
</protein>